<evidence type="ECO:0000313" key="1">
    <source>
        <dbReference type="EMBL" id="QQP54711.1"/>
    </source>
</evidence>
<keyword evidence="2" id="KW-1185">Reference proteome</keyword>
<dbReference type="Proteomes" id="UP000595437">
    <property type="component" value="Chromosome 5"/>
</dbReference>
<dbReference type="EMBL" id="CP045894">
    <property type="protein sequence ID" value="QQP54711.1"/>
    <property type="molecule type" value="Genomic_DNA"/>
</dbReference>
<dbReference type="OrthoDB" id="6375874at2759"/>
<sequence length="65" mass="7366">MDENSSQVRDHIEKVVEALIGENIDQVNINRLVNDPQYDGLFKDYHQKLSDALAGLVLAIQLVME</sequence>
<name>A0A7T8QTN9_CALRO</name>
<reference evidence="2" key="1">
    <citation type="submission" date="2021-01" db="EMBL/GenBank/DDBJ databases">
        <title>Caligus Genome Assembly.</title>
        <authorList>
            <person name="Gallardo-Escarate C."/>
        </authorList>
    </citation>
    <scope>NUCLEOTIDE SEQUENCE [LARGE SCALE GENOMIC DNA]</scope>
</reference>
<dbReference type="AlphaFoldDB" id="A0A7T8QTN9"/>
<gene>
    <name evidence="1" type="ORF">FKW44_007629</name>
</gene>
<accession>A0A7T8QTN9</accession>
<protein>
    <submittedName>
        <fullName evidence="1">Uncharacterized protein</fullName>
    </submittedName>
</protein>
<organism evidence="1 2">
    <name type="scientific">Caligus rogercresseyi</name>
    <name type="common">Sea louse</name>
    <dbReference type="NCBI Taxonomy" id="217165"/>
    <lineage>
        <taxon>Eukaryota</taxon>
        <taxon>Metazoa</taxon>
        <taxon>Ecdysozoa</taxon>
        <taxon>Arthropoda</taxon>
        <taxon>Crustacea</taxon>
        <taxon>Multicrustacea</taxon>
        <taxon>Hexanauplia</taxon>
        <taxon>Copepoda</taxon>
        <taxon>Siphonostomatoida</taxon>
        <taxon>Caligidae</taxon>
        <taxon>Caligus</taxon>
    </lineage>
</organism>
<feature type="non-terminal residue" evidence="1">
    <location>
        <position position="1"/>
    </location>
</feature>
<evidence type="ECO:0000313" key="2">
    <source>
        <dbReference type="Proteomes" id="UP000595437"/>
    </source>
</evidence>
<proteinExistence type="predicted"/>